<organism evidence="1 2">
    <name type="scientific">Acinetobacter haemolyticus</name>
    <dbReference type="NCBI Taxonomy" id="29430"/>
    <lineage>
        <taxon>Bacteria</taxon>
        <taxon>Pseudomonadati</taxon>
        <taxon>Pseudomonadota</taxon>
        <taxon>Gammaproteobacteria</taxon>
        <taxon>Moraxellales</taxon>
        <taxon>Moraxellaceae</taxon>
        <taxon>Acinetobacter</taxon>
    </lineage>
</organism>
<dbReference type="AlphaFoldDB" id="A0A4P7BAC3"/>
<dbReference type="Proteomes" id="UP000294395">
    <property type="component" value="Chromosome"/>
</dbReference>
<evidence type="ECO:0000313" key="1">
    <source>
        <dbReference type="EMBL" id="QBQ17736.1"/>
    </source>
</evidence>
<proteinExistence type="predicted"/>
<evidence type="ECO:0000313" key="2">
    <source>
        <dbReference type="Proteomes" id="UP000294395"/>
    </source>
</evidence>
<accession>A0A4P7BAC3</accession>
<protein>
    <submittedName>
        <fullName evidence="1">Uncharacterized protein</fullName>
    </submittedName>
</protein>
<reference evidence="1 2" key="1">
    <citation type="submission" date="2019-03" db="EMBL/GenBank/DDBJ databases">
        <title>Complete genome sequence of two outbreak-associated Acinetobacter haemolyticus strains.</title>
        <authorList>
            <person name="Bai L."/>
            <person name="Zhang S.-C."/>
            <person name="Deng Y."/>
            <person name="Song C.-C."/>
            <person name="Kang G.-B."/>
            <person name="Dong Y."/>
            <person name="Wang Y."/>
            <person name="Gao F."/>
            <person name="Huang H."/>
        </authorList>
    </citation>
    <scope>NUCLEOTIDE SEQUENCE [LARGE SCALE GENOMIC DNA]</scope>
    <source>
        <strain evidence="1 2">TJR01</strain>
    </source>
</reference>
<dbReference type="EMBL" id="CP038009">
    <property type="protein sequence ID" value="QBQ17736.1"/>
    <property type="molecule type" value="Genomic_DNA"/>
</dbReference>
<sequence length="119" mass="13898">MEKVLSVFSDLSFYIDKLKIESGLDLSELDLTVHNVGMILDQNLDDLYDFQAQLVHIKYDDNHSIKSETEMRIICDKLDSYCNHFMGRQKNVPKTDYSREINEVIGKISDEIIKLRKII</sequence>
<name>A0A4P7BAC3_ACIHA</name>
<gene>
    <name evidence="1" type="ORF">AHTJR_09520</name>
</gene>